<reference evidence="2" key="1">
    <citation type="journal article" date="2023" name="Plant J.">
        <title>Genome sequences and population genomics provide insights into the demographic history, inbreeding, and mutation load of two 'living fossil' tree species of Dipteronia.</title>
        <authorList>
            <person name="Feng Y."/>
            <person name="Comes H.P."/>
            <person name="Chen J."/>
            <person name="Zhu S."/>
            <person name="Lu R."/>
            <person name="Zhang X."/>
            <person name="Li P."/>
            <person name="Qiu J."/>
            <person name="Olsen K.M."/>
            <person name="Qiu Y."/>
        </authorList>
    </citation>
    <scope>NUCLEOTIDE SEQUENCE</scope>
    <source>
        <strain evidence="2">KIB01</strain>
    </source>
</reference>
<evidence type="ECO:0000313" key="3">
    <source>
        <dbReference type="Proteomes" id="UP001280121"/>
    </source>
</evidence>
<accession>A0AAE0CLC9</accession>
<dbReference type="AlphaFoldDB" id="A0AAE0CLC9"/>
<name>A0AAE0CLC9_9ROSI</name>
<comment type="caution">
    <text evidence="2">The sequence shown here is derived from an EMBL/GenBank/DDBJ whole genome shotgun (WGS) entry which is preliminary data.</text>
</comment>
<dbReference type="Proteomes" id="UP001280121">
    <property type="component" value="Unassembled WGS sequence"/>
</dbReference>
<organism evidence="2 3">
    <name type="scientific">Dipteronia dyeriana</name>
    <dbReference type="NCBI Taxonomy" id="168575"/>
    <lineage>
        <taxon>Eukaryota</taxon>
        <taxon>Viridiplantae</taxon>
        <taxon>Streptophyta</taxon>
        <taxon>Embryophyta</taxon>
        <taxon>Tracheophyta</taxon>
        <taxon>Spermatophyta</taxon>
        <taxon>Magnoliopsida</taxon>
        <taxon>eudicotyledons</taxon>
        <taxon>Gunneridae</taxon>
        <taxon>Pentapetalae</taxon>
        <taxon>rosids</taxon>
        <taxon>malvids</taxon>
        <taxon>Sapindales</taxon>
        <taxon>Sapindaceae</taxon>
        <taxon>Hippocastanoideae</taxon>
        <taxon>Acereae</taxon>
        <taxon>Dipteronia</taxon>
    </lineage>
</organism>
<feature type="domain" description="DUF1985" evidence="1">
    <location>
        <begin position="50"/>
        <end position="129"/>
    </location>
</feature>
<dbReference type="EMBL" id="JANJYI010000003">
    <property type="protein sequence ID" value="KAK2655435.1"/>
    <property type="molecule type" value="Genomic_DNA"/>
</dbReference>
<proteinExistence type="predicted"/>
<evidence type="ECO:0000313" key="2">
    <source>
        <dbReference type="EMBL" id="KAK2655435.1"/>
    </source>
</evidence>
<dbReference type="Pfam" id="PF09331">
    <property type="entry name" value="DUF1985"/>
    <property type="match status" value="1"/>
</dbReference>
<sequence length="132" mass="15570">MKTYKRLSLRKNQRIQMADADRAENVSIPEVENLLMTGNVAQTENDGIHMRYFGGDGYLLLDQHLNRFLRGGFEKKGDGLKMTLILFTNNILFGQDYRRQVTYWLMSLIEDIKAFNSFPWGHYVFKMTLYYI</sequence>
<dbReference type="PANTHER" id="PTHR48449:SF1">
    <property type="entry name" value="DUF1985 DOMAIN-CONTAINING PROTEIN"/>
    <property type="match status" value="1"/>
</dbReference>
<dbReference type="InterPro" id="IPR015410">
    <property type="entry name" value="DUF1985"/>
</dbReference>
<evidence type="ECO:0000259" key="1">
    <source>
        <dbReference type="Pfam" id="PF09331"/>
    </source>
</evidence>
<dbReference type="PANTHER" id="PTHR48449">
    <property type="entry name" value="DUF1985 DOMAIN-CONTAINING PROTEIN"/>
    <property type="match status" value="1"/>
</dbReference>
<gene>
    <name evidence="2" type="ORF">Ddye_008487</name>
</gene>
<protein>
    <recommendedName>
        <fullName evidence="1">DUF1985 domain-containing protein</fullName>
    </recommendedName>
</protein>
<keyword evidence="3" id="KW-1185">Reference proteome</keyword>